<name>A0A501PD38_9PROT</name>
<dbReference type="InterPro" id="IPR004089">
    <property type="entry name" value="MCPsignal_dom"/>
</dbReference>
<dbReference type="Gene3D" id="1.10.287.950">
    <property type="entry name" value="Methyl-accepting chemotaxis protein"/>
    <property type="match status" value="1"/>
</dbReference>
<organism evidence="6 7">
    <name type="scientific">Emcibacter nanhaiensis</name>
    <dbReference type="NCBI Taxonomy" id="1505037"/>
    <lineage>
        <taxon>Bacteria</taxon>
        <taxon>Pseudomonadati</taxon>
        <taxon>Pseudomonadota</taxon>
        <taxon>Alphaproteobacteria</taxon>
        <taxon>Emcibacterales</taxon>
        <taxon>Emcibacteraceae</taxon>
        <taxon>Emcibacter</taxon>
    </lineage>
</organism>
<evidence type="ECO:0000256" key="2">
    <source>
        <dbReference type="ARBA" id="ARBA00029447"/>
    </source>
</evidence>
<feature type="compositionally biased region" description="Polar residues" evidence="4">
    <location>
        <begin position="1"/>
        <end position="21"/>
    </location>
</feature>
<dbReference type="InterPro" id="IPR004090">
    <property type="entry name" value="Chemotax_Me-accpt_rcpt"/>
</dbReference>
<evidence type="ECO:0000313" key="7">
    <source>
        <dbReference type="Proteomes" id="UP000319148"/>
    </source>
</evidence>
<dbReference type="Gene3D" id="3.30.450.20">
    <property type="entry name" value="PAS domain"/>
    <property type="match status" value="1"/>
</dbReference>
<dbReference type="AlphaFoldDB" id="A0A501PD38"/>
<evidence type="ECO:0000256" key="1">
    <source>
        <dbReference type="ARBA" id="ARBA00023224"/>
    </source>
</evidence>
<feature type="domain" description="Methyl-accepting transducer" evidence="5">
    <location>
        <begin position="47"/>
        <end position="109"/>
    </location>
</feature>
<gene>
    <name evidence="6" type="ORF">FIV46_17635</name>
</gene>
<accession>A0A501PD38</accession>
<dbReference type="GO" id="GO:0016020">
    <property type="term" value="C:membrane"/>
    <property type="evidence" value="ECO:0007669"/>
    <property type="project" value="InterPro"/>
</dbReference>
<dbReference type="SUPFAM" id="SSF58104">
    <property type="entry name" value="Methyl-accepting chemotaxis protein (MCP) signaling domain"/>
    <property type="match status" value="1"/>
</dbReference>
<dbReference type="Proteomes" id="UP000319148">
    <property type="component" value="Unassembled WGS sequence"/>
</dbReference>
<dbReference type="GO" id="GO:0006935">
    <property type="term" value="P:chemotaxis"/>
    <property type="evidence" value="ECO:0007669"/>
    <property type="project" value="InterPro"/>
</dbReference>
<dbReference type="PROSITE" id="PS50111">
    <property type="entry name" value="CHEMOTAXIS_TRANSDUC_2"/>
    <property type="match status" value="1"/>
</dbReference>
<dbReference type="GO" id="GO:0007165">
    <property type="term" value="P:signal transduction"/>
    <property type="evidence" value="ECO:0007669"/>
    <property type="project" value="UniProtKB-KW"/>
</dbReference>
<dbReference type="GO" id="GO:0004888">
    <property type="term" value="F:transmembrane signaling receptor activity"/>
    <property type="evidence" value="ECO:0007669"/>
    <property type="project" value="InterPro"/>
</dbReference>
<protein>
    <recommendedName>
        <fullName evidence="5">Methyl-accepting transducer domain-containing protein</fullName>
    </recommendedName>
</protein>
<comment type="caution">
    <text evidence="6">The sequence shown here is derived from an EMBL/GenBank/DDBJ whole genome shotgun (WGS) entry which is preliminary data.</text>
</comment>
<dbReference type="Pfam" id="PF00015">
    <property type="entry name" value="MCPsignal"/>
    <property type="match status" value="1"/>
</dbReference>
<sequence length="374" mass="41972">MTSSVVSSLDTPVSGQNVLKTENSKTPREGKMATPHMIRRTTETLNDQVSHFSKVNQDIAGQTKLLALNATIEAARAGDAGRGFSVVATEVKNLAEQAEKNAQDFQSVVLGSIDRLRSLTNDLAGRLESQRLTEMAQTLVQLIVRNLFERTADVRWWATDSAFWRALQEPTDERARHAGERLAVINLYYTVYMNLVLADGDGTVIAISNPEEFSSVKGKSVAGEHWFQEAMRTRSGDDYVVDDIRPDSFHRQRPAAIYSAAVRHDGERFSEPLGVLGIFFDWQEQGRSIVNDEPAFSEEEWLRTRVMLLDRNHRVIASSDNSGLYERYPLKTDQGQKGAYTNERGEVVAYAQTIGYEEYDGLGWYGVIVQKQEV</sequence>
<evidence type="ECO:0000256" key="4">
    <source>
        <dbReference type="SAM" id="MobiDB-lite"/>
    </source>
</evidence>
<dbReference type="PRINTS" id="PR00260">
    <property type="entry name" value="CHEMTRNSDUCR"/>
</dbReference>
<evidence type="ECO:0000259" key="5">
    <source>
        <dbReference type="PROSITE" id="PS50111"/>
    </source>
</evidence>
<keyword evidence="7" id="KW-1185">Reference proteome</keyword>
<evidence type="ECO:0000256" key="3">
    <source>
        <dbReference type="PROSITE-ProRule" id="PRU00284"/>
    </source>
</evidence>
<reference evidence="7" key="1">
    <citation type="submission" date="2019-06" db="EMBL/GenBank/DDBJ databases">
        <title>The complete genome of Emcibacter congregatus ZYLT.</title>
        <authorList>
            <person name="Zhao Z."/>
        </authorList>
    </citation>
    <scope>NUCLEOTIDE SEQUENCE [LARGE SCALE GENOMIC DNA]</scope>
    <source>
        <strain evidence="7">MCCC 1A06723</strain>
    </source>
</reference>
<dbReference type="PANTHER" id="PTHR32089">
    <property type="entry name" value="METHYL-ACCEPTING CHEMOTAXIS PROTEIN MCPB"/>
    <property type="match status" value="1"/>
</dbReference>
<evidence type="ECO:0000313" key="6">
    <source>
        <dbReference type="EMBL" id="TPD57917.1"/>
    </source>
</evidence>
<dbReference type="EMBL" id="VFIY01000018">
    <property type="protein sequence ID" value="TPD57917.1"/>
    <property type="molecule type" value="Genomic_DNA"/>
</dbReference>
<dbReference type="OrthoDB" id="9814866at2"/>
<comment type="similarity">
    <text evidence="2">Belongs to the methyl-accepting chemotaxis (MCP) protein family.</text>
</comment>
<dbReference type="PANTHER" id="PTHR32089:SF112">
    <property type="entry name" value="LYSOZYME-LIKE PROTEIN-RELATED"/>
    <property type="match status" value="1"/>
</dbReference>
<keyword evidence="1 3" id="KW-0807">Transducer</keyword>
<feature type="region of interest" description="Disordered" evidence="4">
    <location>
        <begin position="1"/>
        <end position="36"/>
    </location>
</feature>
<proteinExistence type="inferred from homology"/>
<feature type="compositionally biased region" description="Basic and acidic residues" evidence="4">
    <location>
        <begin position="22"/>
        <end position="31"/>
    </location>
</feature>